<dbReference type="PANTHER" id="PTHR11786:SF0">
    <property type="entry name" value="ARYLAMINE N-ACETYLTRANSFERASE 4-RELATED"/>
    <property type="match status" value="1"/>
</dbReference>
<dbReference type="PRINTS" id="PR01543">
    <property type="entry name" value="ANATRNSFRASE"/>
</dbReference>
<dbReference type="InterPro" id="IPR038765">
    <property type="entry name" value="Papain-like_cys_pep_sf"/>
</dbReference>
<keyword evidence="2" id="KW-0012">Acyltransferase</keyword>
<evidence type="ECO:0000256" key="1">
    <source>
        <dbReference type="ARBA" id="ARBA00006547"/>
    </source>
</evidence>
<dbReference type="EMBL" id="BAAFSV010000003">
    <property type="protein sequence ID" value="GAB1315407.1"/>
    <property type="molecule type" value="Genomic_DNA"/>
</dbReference>
<dbReference type="InterPro" id="IPR053710">
    <property type="entry name" value="Arylamine_NAT_domain_sf"/>
</dbReference>
<dbReference type="Pfam" id="PF00797">
    <property type="entry name" value="Acetyltransf_2"/>
    <property type="match status" value="1"/>
</dbReference>
<accession>A0ABQ0GCC4</accession>
<sequence>MHTYTEAQLRRYLEHIGYRGDARQAVSTDPLGLLTALQRLHMARVPFESLSLHYSRHRLLSLDPEDLYTKIVESGRGGYCMEVNAFFASILRTVGFTLISVGGRVRGEDGYNGWDHMVNLVTANQKRYLVDVGFGSNGPPHPVPLEHNHEFVGIAPFRGRLQYRCLEEHSDPNQRVWVYSGQPTESAPWKDLYAFVEIEFFPADFEVMNLKTMTAPQSFFVQSVMCMCTVLDAEKTTPVGLLILHRDYVKRRMGDQSDIIETLETEEQRVQALEKYFGIVLRLEERSAIRGLASELKSKRSHA</sequence>
<dbReference type="RefSeq" id="XP_070917138.1">
    <property type="nucleotide sequence ID" value="XM_071061037.1"/>
</dbReference>
<dbReference type="InterPro" id="IPR001447">
    <property type="entry name" value="Arylamine_N-AcTrfase"/>
</dbReference>
<gene>
    <name evidence="3" type="ORF">MFIFM68171_05617</name>
</gene>
<dbReference type="Proteomes" id="UP001628179">
    <property type="component" value="Unassembled WGS sequence"/>
</dbReference>
<protein>
    <recommendedName>
        <fullName evidence="5">Arylamine N-acetyltransferase</fullName>
    </recommendedName>
</protein>
<keyword evidence="2" id="KW-0808">Transferase</keyword>
<evidence type="ECO:0000313" key="3">
    <source>
        <dbReference type="EMBL" id="GAB1315407.1"/>
    </source>
</evidence>
<dbReference type="GeneID" id="98176360"/>
<dbReference type="Gene3D" id="3.30.2140.20">
    <property type="match status" value="1"/>
</dbReference>
<reference evidence="3 4" key="1">
    <citation type="submission" date="2024-09" db="EMBL/GenBank/DDBJ databases">
        <title>Itraconazole resistance in Madurella fahalii resulting from another homologue of gene encoding cytochrome P450 14-alpha sterol demethylase (CYP51).</title>
        <authorList>
            <person name="Yoshioka I."/>
            <person name="Fahal A.H."/>
            <person name="Kaneko S."/>
            <person name="Yaguchi T."/>
        </authorList>
    </citation>
    <scope>NUCLEOTIDE SEQUENCE [LARGE SCALE GENOMIC DNA]</scope>
    <source>
        <strain evidence="3 4">IFM 68171</strain>
    </source>
</reference>
<proteinExistence type="inferred from homology"/>
<evidence type="ECO:0000313" key="4">
    <source>
        <dbReference type="Proteomes" id="UP001628179"/>
    </source>
</evidence>
<keyword evidence="4" id="KW-1185">Reference proteome</keyword>
<comment type="caution">
    <text evidence="3">The sequence shown here is derived from an EMBL/GenBank/DDBJ whole genome shotgun (WGS) entry which is preliminary data.</text>
</comment>
<evidence type="ECO:0008006" key="5">
    <source>
        <dbReference type="Google" id="ProtNLM"/>
    </source>
</evidence>
<dbReference type="PANTHER" id="PTHR11786">
    <property type="entry name" value="N-HYDROXYARYLAMINE O-ACETYLTRANSFERASE"/>
    <property type="match status" value="1"/>
</dbReference>
<dbReference type="SUPFAM" id="SSF54001">
    <property type="entry name" value="Cysteine proteinases"/>
    <property type="match status" value="1"/>
</dbReference>
<name>A0ABQ0GCC4_9PEZI</name>
<evidence type="ECO:0000256" key="2">
    <source>
        <dbReference type="RuleBase" id="RU003452"/>
    </source>
</evidence>
<organism evidence="3 4">
    <name type="scientific">Madurella fahalii</name>
    <dbReference type="NCBI Taxonomy" id="1157608"/>
    <lineage>
        <taxon>Eukaryota</taxon>
        <taxon>Fungi</taxon>
        <taxon>Dikarya</taxon>
        <taxon>Ascomycota</taxon>
        <taxon>Pezizomycotina</taxon>
        <taxon>Sordariomycetes</taxon>
        <taxon>Sordariomycetidae</taxon>
        <taxon>Sordariales</taxon>
        <taxon>Sordariales incertae sedis</taxon>
        <taxon>Madurella</taxon>
    </lineage>
</organism>
<comment type="similarity">
    <text evidence="1 2">Belongs to the arylamine N-acetyltransferase family.</text>
</comment>